<dbReference type="AlphaFoldDB" id="A0A8J1XQF0"/>
<evidence type="ECO:0000256" key="2">
    <source>
        <dbReference type="ARBA" id="ARBA00022448"/>
    </source>
</evidence>
<feature type="signal peptide" evidence="12">
    <location>
        <begin position="1"/>
        <end position="23"/>
    </location>
</feature>
<dbReference type="PRINTS" id="PR01084">
    <property type="entry name" value="NAHEXCHNGR"/>
</dbReference>
<evidence type="ECO:0000313" key="15">
    <source>
        <dbReference type="Proteomes" id="UP000749559"/>
    </source>
</evidence>
<name>A0A8J1XQF0_OWEFU</name>
<feature type="transmembrane region" description="Helical" evidence="11">
    <location>
        <begin position="280"/>
        <end position="304"/>
    </location>
</feature>
<dbReference type="PANTHER" id="PTHR10110:SF98">
    <property type="entry name" value="SODIUM_HYDROGEN EXCHANGER"/>
    <property type="match status" value="1"/>
</dbReference>
<comment type="subcellular location">
    <subcellularLocation>
        <location evidence="1">Membrane</location>
        <topology evidence="1">Multi-pass membrane protein</topology>
    </subcellularLocation>
</comment>
<feature type="compositionally biased region" description="Basic and acidic residues" evidence="10">
    <location>
        <begin position="81"/>
        <end position="105"/>
    </location>
</feature>
<comment type="similarity">
    <text evidence="9">Belongs to the monovalent cation:proton antiporter 1 (CPA1) transporter (TC 2.A.36) family.</text>
</comment>
<evidence type="ECO:0000256" key="4">
    <source>
        <dbReference type="ARBA" id="ARBA00022989"/>
    </source>
</evidence>
<evidence type="ECO:0000256" key="1">
    <source>
        <dbReference type="ARBA" id="ARBA00004141"/>
    </source>
</evidence>
<evidence type="ECO:0000256" key="8">
    <source>
        <dbReference type="ARBA" id="ARBA00023201"/>
    </source>
</evidence>
<feature type="transmembrane region" description="Helical" evidence="11">
    <location>
        <begin position="188"/>
        <end position="205"/>
    </location>
</feature>
<feature type="transmembrane region" description="Helical" evidence="11">
    <location>
        <begin position="157"/>
        <end position="176"/>
    </location>
</feature>
<dbReference type="InterPro" id="IPR006153">
    <property type="entry name" value="Cation/H_exchanger_TM"/>
</dbReference>
<feature type="transmembrane region" description="Helical" evidence="11">
    <location>
        <begin position="480"/>
        <end position="498"/>
    </location>
</feature>
<keyword evidence="15" id="KW-1185">Reference proteome</keyword>
<feature type="transmembrane region" description="Helical" evidence="11">
    <location>
        <begin position="250"/>
        <end position="273"/>
    </location>
</feature>
<feature type="chain" id="PRO_5043501584" description="Sodium/hydrogen exchanger" evidence="12">
    <location>
        <begin position="24"/>
        <end position="578"/>
    </location>
</feature>
<keyword evidence="4 11" id="KW-1133">Transmembrane helix</keyword>
<evidence type="ECO:0000313" key="14">
    <source>
        <dbReference type="EMBL" id="CAH1779096.1"/>
    </source>
</evidence>
<feature type="transmembrane region" description="Helical" evidence="11">
    <location>
        <begin position="510"/>
        <end position="532"/>
    </location>
</feature>
<keyword evidence="9" id="KW-0050">Antiport</keyword>
<evidence type="ECO:0000256" key="6">
    <source>
        <dbReference type="ARBA" id="ARBA00023065"/>
    </source>
</evidence>
<evidence type="ECO:0000256" key="3">
    <source>
        <dbReference type="ARBA" id="ARBA00022692"/>
    </source>
</evidence>
<feature type="compositionally biased region" description="Low complexity" evidence="10">
    <location>
        <begin position="60"/>
        <end position="80"/>
    </location>
</feature>
<feature type="transmembrane region" description="Helical" evidence="11">
    <location>
        <begin position="217"/>
        <end position="244"/>
    </location>
</feature>
<protein>
    <recommendedName>
        <fullName evidence="9">Sodium/hydrogen exchanger</fullName>
    </recommendedName>
</protein>
<dbReference type="GO" id="GO:0015386">
    <property type="term" value="F:potassium:proton antiporter activity"/>
    <property type="evidence" value="ECO:0007669"/>
    <property type="project" value="TreeGrafter"/>
</dbReference>
<accession>A0A8J1XQF0</accession>
<keyword evidence="8 9" id="KW-0739">Sodium transport</keyword>
<dbReference type="EMBL" id="CAIIXF020000003">
    <property type="protein sequence ID" value="CAH1779096.1"/>
    <property type="molecule type" value="Genomic_DNA"/>
</dbReference>
<dbReference type="Gene3D" id="6.10.140.1330">
    <property type="match status" value="1"/>
</dbReference>
<feature type="transmembrane region" description="Helical" evidence="11">
    <location>
        <begin position="417"/>
        <end position="437"/>
    </location>
</feature>
<organism evidence="14 15">
    <name type="scientific">Owenia fusiformis</name>
    <name type="common">Polychaete worm</name>
    <dbReference type="NCBI Taxonomy" id="6347"/>
    <lineage>
        <taxon>Eukaryota</taxon>
        <taxon>Metazoa</taxon>
        <taxon>Spiralia</taxon>
        <taxon>Lophotrochozoa</taxon>
        <taxon>Annelida</taxon>
        <taxon>Polychaeta</taxon>
        <taxon>Sedentaria</taxon>
        <taxon>Canalipalpata</taxon>
        <taxon>Sabellida</taxon>
        <taxon>Oweniida</taxon>
        <taxon>Oweniidae</taxon>
        <taxon>Owenia</taxon>
    </lineage>
</organism>
<evidence type="ECO:0000256" key="10">
    <source>
        <dbReference type="SAM" id="MobiDB-lite"/>
    </source>
</evidence>
<dbReference type="InterPro" id="IPR004709">
    <property type="entry name" value="NaH_exchanger"/>
</dbReference>
<keyword evidence="3 9" id="KW-0812">Transmembrane</keyword>
<dbReference type="Gene3D" id="6.10.250.1040">
    <property type="match status" value="1"/>
</dbReference>
<gene>
    <name evidence="14" type="ORF">OFUS_LOCUS5935</name>
</gene>
<dbReference type="PANTHER" id="PTHR10110">
    <property type="entry name" value="SODIUM/HYDROGEN EXCHANGER"/>
    <property type="match status" value="1"/>
</dbReference>
<feature type="transmembrane region" description="Helical" evidence="11">
    <location>
        <begin position="324"/>
        <end position="345"/>
    </location>
</feature>
<evidence type="ECO:0000256" key="11">
    <source>
        <dbReference type="SAM" id="Phobius"/>
    </source>
</evidence>
<dbReference type="InterPro" id="IPR018422">
    <property type="entry name" value="Cation/H_exchanger_CPA1"/>
</dbReference>
<evidence type="ECO:0000256" key="5">
    <source>
        <dbReference type="ARBA" id="ARBA00023053"/>
    </source>
</evidence>
<feature type="transmembrane region" description="Helical" evidence="11">
    <location>
        <begin position="443"/>
        <end position="468"/>
    </location>
</feature>
<evidence type="ECO:0000256" key="7">
    <source>
        <dbReference type="ARBA" id="ARBA00023136"/>
    </source>
</evidence>
<keyword evidence="7 11" id="KW-0472">Membrane</keyword>
<dbReference type="NCBIfam" id="TIGR00840">
    <property type="entry name" value="b_cpa1"/>
    <property type="match status" value="1"/>
</dbReference>
<dbReference type="GO" id="GO:0015385">
    <property type="term" value="F:sodium:proton antiporter activity"/>
    <property type="evidence" value="ECO:0007669"/>
    <property type="project" value="InterPro"/>
</dbReference>
<evidence type="ECO:0000256" key="12">
    <source>
        <dbReference type="SAM" id="SignalP"/>
    </source>
</evidence>
<feature type="region of interest" description="Disordered" evidence="10">
    <location>
        <begin position="60"/>
        <end position="108"/>
    </location>
</feature>
<keyword evidence="12" id="KW-0732">Signal</keyword>
<evidence type="ECO:0000256" key="9">
    <source>
        <dbReference type="RuleBase" id="RU003722"/>
    </source>
</evidence>
<dbReference type="Pfam" id="PF00999">
    <property type="entry name" value="Na_H_Exchanger"/>
    <property type="match status" value="1"/>
</dbReference>
<reference evidence="14" key="1">
    <citation type="submission" date="2022-03" db="EMBL/GenBank/DDBJ databases">
        <authorList>
            <person name="Martin C."/>
        </authorList>
    </citation>
    <scope>NUCLEOTIDE SEQUENCE</scope>
</reference>
<proteinExistence type="inferred from homology"/>
<dbReference type="OrthoDB" id="196264at2759"/>
<dbReference type="GO" id="GO:0098719">
    <property type="term" value="P:sodium ion import across plasma membrane"/>
    <property type="evidence" value="ECO:0007669"/>
    <property type="project" value="TreeGrafter"/>
</dbReference>
<keyword evidence="5" id="KW-0915">Sodium</keyword>
<dbReference type="GO" id="GO:0005886">
    <property type="term" value="C:plasma membrane"/>
    <property type="evidence" value="ECO:0007669"/>
    <property type="project" value="TreeGrafter"/>
</dbReference>
<keyword evidence="6 9" id="KW-0406">Ion transport</keyword>
<dbReference type="GO" id="GO:0051453">
    <property type="term" value="P:regulation of intracellular pH"/>
    <property type="evidence" value="ECO:0007669"/>
    <property type="project" value="TreeGrafter"/>
</dbReference>
<feature type="domain" description="Cation/H+ exchanger transmembrane" evidence="13">
    <location>
        <begin position="134"/>
        <end position="533"/>
    </location>
</feature>
<evidence type="ECO:0000259" key="13">
    <source>
        <dbReference type="Pfam" id="PF00999"/>
    </source>
</evidence>
<feature type="transmembrane region" description="Helical" evidence="11">
    <location>
        <begin position="124"/>
        <end position="145"/>
    </location>
</feature>
<comment type="caution">
    <text evidence="14">The sequence shown here is derived from an EMBL/GenBank/DDBJ whole genome shotgun (WGS) entry which is preliminary data.</text>
</comment>
<keyword evidence="2 9" id="KW-0813">Transport</keyword>
<dbReference type="Proteomes" id="UP000749559">
    <property type="component" value="Unassembled WGS sequence"/>
</dbReference>
<sequence length="578" mass="63841">MGIYPSLVTIILVVISVKRTQQAAITTDFTFSTIKRETNSDVNADSGVIISITDNAVTTNVPDTTTNDPHGTTTDTSGITSDHHGTTPESHRTTHGDTTHSDEAHGGSGHGRYPVVTFNFEHVAAPYVIALWVLLASLAKIGFHLQNRLASIFPESCMLIILGVLLGLIFFLVNGLHHSLFYTLDATTFFLFLLPPIILEAGYFMPTRAFFDNIGTILTFAVIGTLWNTFAIGLCLYGLIYGGVIDLNLGFLPCMVFSSLISAVDPVAVLAVFEEIHVNEVLYIVVFGESLLNDAVTVVLYHMFETYTEMGQEEVQAVDVISGTVSFFIVGIAGLLFGVMFGLLASFVTKFTSHVRVIEPVFVFVMAMLAYYSAEIFHFSGIMALIFCGISMKKYVEQNISAKSHTTVKYFMKMLSSIMETIIFMFLGLSTVTWNHAWNTGFVFFSLLFVFIFRFIGVLGLTAVCNHFRAIQINYVDQFIMGYGGLRGAIAFCLVILLDEKVIPEKQVLVTTTIVIVYFTNFAQGITIKPIVNLLRVKKQLKFKPSLNEEINGRLMDHTNAGIEDIVGTYGSSGIRER</sequence>